<comment type="caution">
    <text evidence="2">The sequence shown here is derived from an EMBL/GenBank/DDBJ whole genome shotgun (WGS) entry which is preliminary data.</text>
</comment>
<dbReference type="InterPro" id="IPR043502">
    <property type="entry name" value="DNA/RNA_pol_sf"/>
</dbReference>
<evidence type="ECO:0000259" key="1">
    <source>
        <dbReference type="PROSITE" id="PS50878"/>
    </source>
</evidence>
<dbReference type="PANTHER" id="PTHR33116">
    <property type="entry name" value="REVERSE TRANSCRIPTASE ZINC-BINDING DOMAIN-CONTAINING PROTEIN-RELATED-RELATED"/>
    <property type="match status" value="1"/>
</dbReference>
<protein>
    <recommendedName>
        <fullName evidence="1">Reverse transcriptase domain-containing protein</fullName>
    </recommendedName>
</protein>
<organism evidence="2 3">
    <name type="scientific">Lactuca sativa</name>
    <name type="common">Garden lettuce</name>
    <dbReference type="NCBI Taxonomy" id="4236"/>
    <lineage>
        <taxon>Eukaryota</taxon>
        <taxon>Viridiplantae</taxon>
        <taxon>Streptophyta</taxon>
        <taxon>Embryophyta</taxon>
        <taxon>Tracheophyta</taxon>
        <taxon>Spermatophyta</taxon>
        <taxon>Magnoliopsida</taxon>
        <taxon>eudicotyledons</taxon>
        <taxon>Gunneridae</taxon>
        <taxon>Pentapetalae</taxon>
        <taxon>asterids</taxon>
        <taxon>campanulids</taxon>
        <taxon>Asterales</taxon>
        <taxon>Asteraceae</taxon>
        <taxon>Cichorioideae</taxon>
        <taxon>Cichorieae</taxon>
        <taxon>Lactucinae</taxon>
        <taxon>Lactuca</taxon>
    </lineage>
</organism>
<reference evidence="2 3" key="1">
    <citation type="journal article" date="2017" name="Nat. Commun.">
        <title>Genome assembly with in vitro proximity ligation data and whole-genome triplication in lettuce.</title>
        <authorList>
            <person name="Reyes-Chin-Wo S."/>
            <person name="Wang Z."/>
            <person name="Yang X."/>
            <person name="Kozik A."/>
            <person name="Arikit S."/>
            <person name="Song C."/>
            <person name="Xia L."/>
            <person name="Froenicke L."/>
            <person name="Lavelle D.O."/>
            <person name="Truco M.J."/>
            <person name="Xia R."/>
            <person name="Zhu S."/>
            <person name="Xu C."/>
            <person name="Xu H."/>
            <person name="Xu X."/>
            <person name="Cox K."/>
            <person name="Korf I."/>
            <person name="Meyers B.C."/>
            <person name="Michelmore R.W."/>
        </authorList>
    </citation>
    <scope>NUCLEOTIDE SEQUENCE [LARGE SCALE GENOMIC DNA]</scope>
    <source>
        <strain evidence="3">cv. Salinas</strain>
        <tissue evidence="2">Seedlings</tissue>
    </source>
</reference>
<gene>
    <name evidence="2" type="ORF">LSAT_V11C500271380</name>
</gene>
<dbReference type="PANTHER" id="PTHR33116:SF79">
    <property type="entry name" value="REVERSE TRANSCRIPTASE DOMAIN, ZINC FINGER, CCHC-TYPE-RELATED"/>
    <property type="match status" value="1"/>
</dbReference>
<dbReference type="SUPFAM" id="SSF56219">
    <property type="entry name" value="DNase I-like"/>
    <property type="match status" value="1"/>
</dbReference>
<dbReference type="InterPro" id="IPR036691">
    <property type="entry name" value="Endo/exonu/phosph_ase_sf"/>
</dbReference>
<dbReference type="AlphaFoldDB" id="A0A9R1VHL6"/>
<keyword evidence="3" id="KW-1185">Reference proteome</keyword>
<sequence>MNLLSVNTRGIGETYKVDWIRRLKSKHGVSFLAIQETQIMEAENIDVRGCWGSDNFGSSRANSTGRSGGLLNVWDRNLFETTELGKGQIVGGITRKKNSIEGIWIVMGDFNAVRRKEERFNSLFCAKTARDFNNFIHGAGLIDMKIGRHRFTCFRKSDLKLSKLDRFLVFPSFLNLAPHAFVTALPREISDHCPILLSTSRKDFGPSPFRFFNSWMLRDREAELLRLKNLVHHLDNEGELRQLTEQEIADRNMGYRSIIELEKIRSLDLRQKARIKWAVEGDENTCFFHGCINKNNRKNLIDGLKINGVWCTDLTTIKQGVFSFFAEKFKEKWPSRPKLVSRHFKKISQVDSEALEEPISLQEIKNAVWDCGNEKAPGPAGFSFKFIKKYWEVLLGDIAVVIKYFELHGKLDSSCNSSFISLVPKVKDPLLICDYRPISLIGCIYKIISKLLSLRMKRVMGQCIDEVQSAYIEGRNILDGPLMVNEIYSWAKKSNKKFLLVKVDFEKAFDSINWEYLDSDLLHMGFGIKMRMWLRGCLGSTRSSVLVNGSPTEEFPLSKGVRQGDPLSPFLFIAAMEGLSVAMRSAGELGIFHGVKIPNGGPVISHLLYADDALFIGEWSRKNISNLAHILHCFHVTSGLKFLAPDGVTQTLEKLRSRFLWGASDDKKKIHWVSWDKMVAPKESGGLGIGTIKSLNISLLMKWWWKLRTEPHHLWVQVISSLHNLKLKPDDIYSKKSLTGVWNNIAGIRKALEKKDIPIGFVLSKQPTANGETWRCGLTSTGTYTVRDLRQRWDCKASVTNGQFSWLKEVPLKVNCFLWRAKWEGYHLLQN</sequence>
<dbReference type="PROSITE" id="PS50878">
    <property type="entry name" value="RT_POL"/>
    <property type="match status" value="1"/>
</dbReference>
<dbReference type="Gene3D" id="3.60.10.10">
    <property type="entry name" value="Endonuclease/exonuclease/phosphatase"/>
    <property type="match status" value="1"/>
</dbReference>
<feature type="domain" description="Reverse transcriptase" evidence="1">
    <location>
        <begin position="404"/>
        <end position="677"/>
    </location>
</feature>
<dbReference type="InterPro" id="IPR000477">
    <property type="entry name" value="RT_dom"/>
</dbReference>
<evidence type="ECO:0000313" key="2">
    <source>
        <dbReference type="EMBL" id="KAJ0205173.1"/>
    </source>
</evidence>
<dbReference type="Proteomes" id="UP000235145">
    <property type="component" value="Unassembled WGS sequence"/>
</dbReference>
<dbReference type="SUPFAM" id="SSF56672">
    <property type="entry name" value="DNA/RNA polymerases"/>
    <property type="match status" value="1"/>
</dbReference>
<name>A0A9R1VHL6_LACSA</name>
<dbReference type="CDD" id="cd01650">
    <property type="entry name" value="RT_nLTR_like"/>
    <property type="match status" value="1"/>
</dbReference>
<dbReference type="EMBL" id="NBSK02000005">
    <property type="protein sequence ID" value="KAJ0205173.1"/>
    <property type="molecule type" value="Genomic_DNA"/>
</dbReference>
<evidence type="ECO:0000313" key="3">
    <source>
        <dbReference type="Proteomes" id="UP000235145"/>
    </source>
</evidence>
<accession>A0A9R1VHL6</accession>
<dbReference type="Pfam" id="PF00078">
    <property type="entry name" value="RVT_1"/>
    <property type="match status" value="1"/>
</dbReference>
<proteinExistence type="predicted"/>